<gene>
    <name evidence="4" type="ORF">SEUCBS140593_004278</name>
</gene>
<dbReference type="CDD" id="cd00590">
    <property type="entry name" value="RRM_SF"/>
    <property type="match status" value="1"/>
</dbReference>
<sequence>MNQSNKHELVRQVVESGAVSGIFYILVTNLPPGTNFCDLKTLARKVASVDKCFINPKTYEGWVRVRNLRDFQNISCHLNGLDYKGYKLSASDENGTGPVYIWDQKKSRSATNASSSGNRGTGGPASSPYANTSPGLAYAQYSPVNGNSPTMEFSNTYHGYDSGYSSGASSLGYHYPAERSAHTVTAMAPDLASSKTGNVGVSVGAGETWYAAYDPPSGFGYDQDYSHDYGSYNYGYGQGSYPTEEVPQTVKVVVKNLSRHATPKELEAYLLKAAGGRHKLQEDVRFPRHSSLSGTGSSSSRQHAFLLFKMHSDALAAVNRLDKVKILGLVVEARLATETVLPLRGPPSFPAPMGTHSDATVAAGMPSDKNDATTGATFSGGNANNDPATSGFRGDSKPRKEKSHNLVVDGKSTYGHVKKAVEEHRKHKHKK</sequence>
<protein>
    <recommendedName>
        <fullName evidence="3">RRM domain-containing protein</fullName>
    </recommendedName>
</protein>
<evidence type="ECO:0000256" key="2">
    <source>
        <dbReference type="SAM" id="MobiDB-lite"/>
    </source>
</evidence>
<accession>A0ABP0BM23</accession>
<dbReference type="Gene3D" id="3.30.70.330">
    <property type="match status" value="1"/>
</dbReference>
<evidence type="ECO:0000313" key="4">
    <source>
        <dbReference type="EMBL" id="CAK7220571.1"/>
    </source>
</evidence>
<reference evidence="4 5" key="1">
    <citation type="submission" date="2024-01" db="EMBL/GenBank/DDBJ databases">
        <authorList>
            <person name="Allen C."/>
            <person name="Tagirdzhanova G."/>
        </authorList>
    </citation>
    <scope>NUCLEOTIDE SEQUENCE [LARGE SCALE GENOMIC DNA]</scope>
</reference>
<feature type="region of interest" description="Disordered" evidence="2">
    <location>
        <begin position="347"/>
        <end position="431"/>
    </location>
</feature>
<organism evidence="4 5">
    <name type="scientific">Sporothrix eucalyptigena</name>
    <dbReference type="NCBI Taxonomy" id="1812306"/>
    <lineage>
        <taxon>Eukaryota</taxon>
        <taxon>Fungi</taxon>
        <taxon>Dikarya</taxon>
        <taxon>Ascomycota</taxon>
        <taxon>Pezizomycotina</taxon>
        <taxon>Sordariomycetes</taxon>
        <taxon>Sordariomycetidae</taxon>
        <taxon>Ophiostomatales</taxon>
        <taxon>Ophiostomataceae</taxon>
        <taxon>Sporothrix</taxon>
    </lineage>
</organism>
<feature type="compositionally biased region" description="Polar residues" evidence="2">
    <location>
        <begin position="372"/>
        <end position="388"/>
    </location>
</feature>
<proteinExistence type="predicted"/>
<feature type="region of interest" description="Disordered" evidence="2">
    <location>
        <begin position="110"/>
        <end position="129"/>
    </location>
</feature>
<name>A0ABP0BM23_9PEZI</name>
<dbReference type="InterPro" id="IPR035979">
    <property type="entry name" value="RBD_domain_sf"/>
</dbReference>
<evidence type="ECO:0000259" key="3">
    <source>
        <dbReference type="PROSITE" id="PS50102"/>
    </source>
</evidence>
<keyword evidence="5" id="KW-1185">Reference proteome</keyword>
<dbReference type="SUPFAM" id="SSF54928">
    <property type="entry name" value="RNA-binding domain, RBD"/>
    <property type="match status" value="2"/>
</dbReference>
<feature type="domain" description="RRM" evidence="3">
    <location>
        <begin position="250"/>
        <end position="338"/>
    </location>
</feature>
<comment type="caution">
    <text evidence="4">The sequence shown here is derived from an EMBL/GenBank/DDBJ whole genome shotgun (WGS) entry which is preliminary data.</text>
</comment>
<evidence type="ECO:0000256" key="1">
    <source>
        <dbReference type="PROSITE-ProRule" id="PRU00176"/>
    </source>
</evidence>
<dbReference type="EMBL" id="CAWUHD010000036">
    <property type="protein sequence ID" value="CAK7220571.1"/>
    <property type="molecule type" value="Genomic_DNA"/>
</dbReference>
<evidence type="ECO:0000313" key="5">
    <source>
        <dbReference type="Proteomes" id="UP001642482"/>
    </source>
</evidence>
<dbReference type="InterPro" id="IPR012677">
    <property type="entry name" value="Nucleotide-bd_a/b_plait_sf"/>
</dbReference>
<dbReference type="InterPro" id="IPR000504">
    <property type="entry name" value="RRM_dom"/>
</dbReference>
<keyword evidence="1" id="KW-0694">RNA-binding</keyword>
<dbReference type="Proteomes" id="UP001642482">
    <property type="component" value="Unassembled WGS sequence"/>
</dbReference>
<dbReference type="PROSITE" id="PS50102">
    <property type="entry name" value="RRM"/>
    <property type="match status" value="1"/>
</dbReference>
<dbReference type="SMART" id="SM00360">
    <property type="entry name" value="RRM"/>
    <property type="match status" value="1"/>
</dbReference>